<organism evidence="1 2">
    <name type="scientific">Cerrena zonata</name>
    <dbReference type="NCBI Taxonomy" id="2478898"/>
    <lineage>
        <taxon>Eukaryota</taxon>
        <taxon>Fungi</taxon>
        <taxon>Dikarya</taxon>
        <taxon>Basidiomycota</taxon>
        <taxon>Agaricomycotina</taxon>
        <taxon>Agaricomycetes</taxon>
        <taxon>Polyporales</taxon>
        <taxon>Cerrenaceae</taxon>
        <taxon>Cerrena</taxon>
    </lineage>
</organism>
<gene>
    <name evidence="1" type="ORF">QCA50_020363</name>
</gene>
<comment type="caution">
    <text evidence="1">The sequence shown here is derived from an EMBL/GenBank/DDBJ whole genome shotgun (WGS) entry which is preliminary data.</text>
</comment>
<dbReference type="AlphaFoldDB" id="A0AAW0FHA4"/>
<proteinExistence type="predicted"/>
<protein>
    <submittedName>
        <fullName evidence="1">Uncharacterized protein</fullName>
    </submittedName>
</protein>
<keyword evidence="2" id="KW-1185">Reference proteome</keyword>
<evidence type="ECO:0000313" key="1">
    <source>
        <dbReference type="EMBL" id="KAK7676681.1"/>
    </source>
</evidence>
<sequence length="176" mass="19817">MQTIVLSFKDNASMGQVVLLRSHWTKSVPCVVRPGVTLQQLVDSLDAESDSLLKRTYETSAQSALSFRFYESMIDEADEKDRIRYQELYDRGNIKEVGNSRLHCTQISTNSAVAGRGSKIYPFRSLHIDVLVSNCCVFDSDTSSSFSAQLLPYFVPPIICNTSDRSDLSYLLSLWL</sequence>
<dbReference type="EMBL" id="JASBNA010000108">
    <property type="protein sequence ID" value="KAK7676681.1"/>
    <property type="molecule type" value="Genomic_DNA"/>
</dbReference>
<name>A0AAW0FHA4_9APHY</name>
<reference evidence="1 2" key="1">
    <citation type="submission" date="2022-09" db="EMBL/GenBank/DDBJ databases">
        <authorList>
            <person name="Palmer J.M."/>
        </authorList>
    </citation>
    <scope>NUCLEOTIDE SEQUENCE [LARGE SCALE GENOMIC DNA]</scope>
    <source>
        <strain evidence="1 2">DSM 7382</strain>
    </source>
</reference>
<dbReference type="Proteomes" id="UP001385951">
    <property type="component" value="Unassembled WGS sequence"/>
</dbReference>
<evidence type="ECO:0000313" key="2">
    <source>
        <dbReference type="Proteomes" id="UP001385951"/>
    </source>
</evidence>
<accession>A0AAW0FHA4</accession>